<accession>A0ABV1FNC6</accession>
<keyword evidence="2" id="KW-0812">Transmembrane</keyword>
<name>A0ABV1FNC6_9BACT</name>
<sequence length="57" mass="6757">MGKNELYVLIAVFVLLTVIIVWFGAKCINDIRNRKKQQEKRRQEWQAKIRGQRQANG</sequence>
<evidence type="ECO:0000256" key="1">
    <source>
        <dbReference type="SAM" id="Coils"/>
    </source>
</evidence>
<comment type="caution">
    <text evidence="3">The sequence shown here is derived from an EMBL/GenBank/DDBJ whole genome shotgun (WGS) entry which is preliminary data.</text>
</comment>
<protein>
    <submittedName>
        <fullName evidence="3">Uncharacterized protein</fullName>
    </submittedName>
</protein>
<dbReference type="Proteomes" id="UP001487296">
    <property type="component" value="Unassembled WGS sequence"/>
</dbReference>
<evidence type="ECO:0000313" key="3">
    <source>
        <dbReference type="EMBL" id="MEQ2485901.1"/>
    </source>
</evidence>
<feature type="transmembrane region" description="Helical" evidence="2">
    <location>
        <begin position="6"/>
        <end position="25"/>
    </location>
</feature>
<evidence type="ECO:0000313" key="4">
    <source>
        <dbReference type="Proteomes" id="UP001487296"/>
    </source>
</evidence>
<keyword evidence="2" id="KW-1133">Transmembrane helix</keyword>
<evidence type="ECO:0000256" key="2">
    <source>
        <dbReference type="SAM" id="Phobius"/>
    </source>
</evidence>
<gene>
    <name evidence="3" type="ORF">AAAT34_02385</name>
</gene>
<reference evidence="3 4" key="1">
    <citation type="submission" date="2024-04" db="EMBL/GenBank/DDBJ databases">
        <title>Human intestinal bacterial collection.</title>
        <authorList>
            <person name="Pauvert C."/>
            <person name="Hitch T.C.A."/>
            <person name="Clavel T."/>
        </authorList>
    </citation>
    <scope>NUCLEOTIDE SEQUENCE [LARGE SCALE GENOMIC DNA]</scope>
    <source>
        <strain evidence="3 4">CLA-AA-H145</strain>
    </source>
</reference>
<proteinExistence type="predicted"/>
<dbReference type="EMBL" id="JBBNFP010000005">
    <property type="protein sequence ID" value="MEQ2485901.1"/>
    <property type="molecule type" value="Genomic_DNA"/>
</dbReference>
<keyword evidence="4" id="KW-1185">Reference proteome</keyword>
<organism evidence="3 4">
    <name type="scientific">Hallella faecis</name>
    <dbReference type="NCBI Taxonomy" id="2841596"/>
    <lineage>
        <taxon>Bacteria</taxon>
        <taxon>Pseudomonadati</taxon>
        <taxon>Bacteroidota</taxon>
        <taxon>Bacteroidia</taxon>
        <taxon>Bacteroidales</taxon>
        <taxon>Prevotellaceae</taxon>
        <taxon>Hallella</taxon>
    </lineage>
</organism>
<feature type="coiled-coil region" evidence="1">
    <location>
        <begin position="28"/>
        <end position="55"/>
    </location>
</feature>
<dbReference type="RefSeq" id="WP_215758951.1">
    <property type="nucleotide sequence ID" value="NZ_JAHKBE010000004.1"/>
</dbReference>
<keyword evidence="1" id="KW-0175">Coiled coil</keyword>
<keyword evidence="2" id="KW-0472">Membrane</keyword>